<evidence type="ECO:0000256" key="1">
    <source>
        <dbReference type="SAM" id="Coils"/>
    </source>
</evidence>
<dbReference type="Gene3D" id="1.10.287.1490">
    <property type="match status" value="1"/>
</dbReference>
<feature type="compositionally biased region" description="Basic and acidic residues" evidence="2">
    <location>
        <begin position="1"/>
        <end position="14"/>
    </location>
</feature>
<proteinExistence type="predicted"/>
<dbReference type="EMBL" id="JAQJAN010000001">
    <property type="protein sequence ID" value="KAJ5740176.1"/>
    <property type="molecule type" value="Genomic_DNA"/>
</dbReference>
<evidence type="ECO:0000313" key="4">
    <source>
        <dbReference type="Proteomes" id="UP001215712"/>
    </source>
</evidence>
<name>A0AAD6HVL6_9EURO</name>
<sequence length="188" mass="21061">MDSPKPKTSPDSKGVKNPHGLQKPAAPKRIQLKRSDSSLGRSATGPSSPAIKHEPESGGTGLDIKKDATYAKFANFKYGLKRKRAASEFVIRMMSTTKGQLDAIDQELCTAKTRRSQIEKEQQKLKGKIEEAKARLEDLQKSHLTFPFRMKDAEMNIEAIKKRREDLLDSVDLMKFSRIFGAPDSEEN</sequence>
<feature type="region of interest" description="Disordered" evidence="2">
    <location>
        <begin position="1"/>
        <end position="64"/>
    </location>
</feature>
<dbReference type="Proteomes" id="UP001215712">
    <property type="component" value="Unassembled WGS sequence"/>
</dbReference>
<feature type="compositionally biased region" description="Polar residues" evidence="2">
    <location>
        <begin position="37"/>
        <end position="47"/>
    </location>
</feature>
<evidence type="ECO:0000256" key="2">
    <source>
        <dbReference type="SAM" id="MobiDB-lite"/>
    </source>
</evidence>
<keyword evidence="4" id="KW-1185">Reference proteome</keyword>
<comment type="caution">
    <text evidence="3">The sequence shown here is derived from an EMBL/GenBank/DDBJ whole genome shotgun (WGS) entry which is preliminary data.</text>
</comment>
<reference evidence="3" key="2">
    <citation type="submission" date="2023-01" db="EMBL/GenBank/DDBJ databases">
        <authorList>
            <person name="Petersen C."/>
        </authorList>
    </citation>
    <scope>NUCLEOTIDE SEQUENCE</scope>
    <source>
        <strain evidence="3">IBT 17514</strain>
    </source>
</reference>
<gene>
    <name evidence="3" type="ORF">N7493_000048</name>
</gene>
<accession>A0AAD6HVL6</accession>
<dbReference type="AlphaFoldDB" id="A0AAD6HVL6"/>
<evidence type="ECO:0000313" key="3">
    <source>
        <dbReference type="EMBL" id="KAJ5740176.1"/>
    </source>
</evidence>
<keyword evidence="1" id="KW-0175">Coiled coil</keyword>
<organism evidence="3 4">
    <name type="scientific">Penicillium malachiteum</name>
    <dbReference type="NCBI Taxonomy" id="1324776"/>
    <lineage>
        <taxon>Eukaryota</taxon>
        <taxon>Fungi</taxon>
        <taxon>Dikarya</taxon>
        <taxon>Ascomycota</taxon>
        <taxon>Pezizomycotina</taxon>
        <taxon>Eurotiomycetes</taxon>
        <taxon>Eurotiomycetidae</taxon>
        <taxon>Eurotiales</taxon>
        <taxon>Aspergillaceae</taxon>
        <taxon>Penicillium</taxon>
    </lineage>
</organism>
<reference evidence="3" key="1">
    <citation type="journal article" date="2023" name="IMA Fungus">
        <title>Comparative genomic study of the Penicillium genus elucidates a diverse pangenome and 15 lateral gene transfer events.</title>
        <authorList>
            <person name="Petersen C."/>
            <person name="Sorensen T."/>
            <person name="Nielsen M.R."/>
            <person name="Sondergaard T.E."/>
            <person name="Sorensen J.L."/>
            <person name="Fitzpatrick D.A."/>
            <person name="Frisvad J.C."/>
            <person name="Nielsen K.L."/>
        </authorList>
    </citation>
    <scope>NUCLEOTIDE SEQUENCE</scope>
    <source>
        <strain evidence="3">IBT 17514</strain>
    </source>
</reference>
<feature type="coiled-coil region" evidence="1">
    <location>
        <begin position="115"/>
        <end position="170"/>
    </location>
</feature>
<protein>
    <submittedName>
        <fullName evidence="3">Uncharacterized protein</fullName>
    </submittedName>
</protein>